<gene>
    <name evidence="3" type="ORF">J2X07_001218</name>
</gene>
<keyword evidence="4" id="KW-1185">Reference proteome</keyword>
<proteinExistence type="predicted"/>
<keyword evidence="1" id="KW-0472">Membrane</keyword>
<evidence type="ECO:0000259" key="2">
    <source>
        <dbReference type="PROSITE" id="PS51782"/>
    </source>
</evidence>
<dbReference type="RefSeq" id="WP_310257512.1">
    <property type="nucleotide sequence ID" value="NZ_JAVDWA010000002.1"/>
</dbReference>
<organism evidence="3 4">
    <name type="scientific">Fictibacillus barbaricus</name>
    <dbReference type="NCBI Taxonomy" id="182136"/>
    <lineage>
        <taxon>Bacteria</taxon>
        <taxon>Bacillati</taxon>
        <taxon>Bacillota</taxon>
        <taxon>Bacilli</taxon>
        <taxon>Bacillales</taxon>
        <taxon>Fictibacillaceae</taxon>
        <taxon>Fictibacillus</taxon>
    </lineage>
</organism>
<comment type="caution">
    <text evidence="3">The sequence shown here is derived from an EMBL/GenBank/DDBJ whole genome shotgun (WGS) entry which is preliminary data.</text>
</comment>
<accession>A0ABU1TYI3</accession>
<dbReference type="Proteomes" id="UP001258181">
    <property type="component" value="Unassembled WGS sequence"/>
</dbReference>
<evidence type="ECO:0000256" key="1">
    <source>
        <dbReference type="SAM" id="Phobius"/>
    </source>
</evidence>
<evidence type="ECO:0000313" key="4">
    <source>
        <dbReference type="Proteomes" id="UP001258181"/>
    </source>
</evidence>
<dbReference type="SUPFAM" id="SSF54106">
    <property type="entry name" value="LysM domain"/>
    <property type="match status" value="1"/>
</dbReference>
<reference evidence="3 4" key="1">
    <citation type="submission" date="2023-07" db="EMBL/GenBank/DDBJ databases">
        <title>Sorghum-associated microbial communities from plants grown in Nebraska, USA.</title>
        <authorList>
            <person name="Schachtman D."/>
        </authorList>
    </citation>
    <scope>NUCLEOTIDE SEQUENCE [LARGE SCALE GENOMIC DNA]</scope>
    <source>
        <strain evidence="3 4">BE211</strain>
    </source>
</reference>
<dbReference type="InterPro" id="IPR018392">
    <property type="entry name" value="LysM"/>
</dbReference>
<feature type="domain" description="LysM" evidence="2">
    <location>
        <begin position="33"/>
        <end position="84"/>
    </location>
</feature>
<dbReference type="InterPro" id="IPR036779">
    <property type="entry name" value="LysM_dom_sf"/>
</dbReference>
<feature type="transmembrane region" description="Helical" evidence="1">
    <location>
        <begin position="6"/>
        <end position="27"/>
    </location>
</feature>
<evidence type="ECO:0000313" key="3">
    <source>
        <dbReference type="EMBL" id="MDR7072241.1"/>
    </source>
</evidence>
<dbReference type="Gene3D" id="3.10.350.10">
    <property type="entry name" value="LysM domain"/>
    <property type="match status" value="1"/>
</dbReference>
<dbReference type="CDD" id="cd00118">
    <property type="entry name" value="LysM"/>
    <property type="match status" value="1"/>
</dbReference>
<dbReference type="Pfam" id="PF01476">
    <property type="entry name" value="LysM"/>
    <property type="match status" value="1"/>
</dbReference>
<protein>
    <submittedName>
        <fullName evidence="3">LysM repeat protein</fullName>
    </submittedName>
</protein>
<sequence>MKQGTVHVMVFLCLVGGIFFTLSNMAAKDTKYIEVTVKEGDSLWSLSEKYTGEHKYSNWEFIKWVEDRNSVNASAVFPGQKLVIPVNK</sequence>
<name>A0ABU1TYI3_9BACL</name>
<dbReference type="PROSITE" id="PS51782">
    <property type="entry name" value="LYSM"/>
    <property type="match status" value="1"/>
</dbReference>
<keyword evidence="1" id="KW-1133">Transmembrane helix</keyword>
<dbReference type="SMART" id="SM00257">
    <property type="entry name" value="LysM"/>
    <property type="match status" value="1"/>
</dbReference>
<keyword evidence="1" id="KW-0812">Transmembrane</keyword>
<dbReference type="EMBL" id="JAVDWA010000002">
    <property type="protein sequence ID" value="MDR7072241.1"/>
    <property type="molecule type" value="Genomic_DNA"/>
</dbReference>